<dbReference type="HOGENOM" id="CLU_038244_0_0_0"/>
<evidence type="ECO:0000313" key="3">
    <source>
        <dbReference type="EMBL" id="AFL86483.1"/>
    </source>
</evidence>
<reference evidence="3 4" key="1">
    <citation type="submission" date="2012-06" db="EMBL/GenBank/DDBJ databases">
        <title>Complete genome of Terriglobus roseus DSM 18391.</title>
        <authorList>
            <consortium name="US DOE Joint Genome Institute (JGI-PGF)"/>
            <person name="Lucas S."/>
            <person name="Copeland A."/>
            <person name="Lapidus A."/>
            <person name="Glavina del Rio T."/>
            <person name="Dalin E."/>
            <person name="Tice H."/>
            <person name="Bruce D."/>
            <person name="Goodwin L."/>
            <person name="Pitluck S."/>
            <person name="Peters L."/>
            <person name="Mikhailova N."/>
            <person name="Munk A.C.C."/>
            <person name="Kyrpides N."/>
            <person name="Mavromatis K."/>
            <person name="Ivanova N."/>
            <person name="Brettin T."/>
            <person name="Detter J.C."/>
            <person name="Han C."/>
            <person name="Larimer F."/>
            <person name="Land M."/>
            <person name="Hauser L."/>
            <person name="Markowitz V."/>
            <person name="Cheng J.-F."/>
            <person name="Hugenholtz P."/>
            <person name="Woyke T."/>
            <person name="Wu D."/>
            <person name="Brambilla E."/>
            <person name="Klenk H.-P."/>
            <person name="Eisen J.A."/>
        </authorList>
    </citation>
    <scope>NUCLEOTIDE SEQUENCE [LARGE SCALE GENOMIC DNA]</scope>
    <source>
        <strain evidence="4">DSM 18391 / NRRL B-41598 / KBS 63</strain>
    </source>
</reference>
<sequence length="481" mass="52520">MDADGLEELRRVLDDPIGSVLFAEECIVVRDKCGGAVPLIANRAQRSFARRRGTENIVLKARQMGMSTWIAARFLLRTMLVPGTTTLMVAHTRESAEALFAVVARMWENLPTDLRESVGVRGRARLGQFTFPAVDSEFRIASAAEPNAGRGLTVHHLHCSEVARWTGDAAETLAGLRAALAPGGELVLESTPNGAYGCFYEQWQQAEASGMVRHFFPWWWEPAYVGTPVAETTEEEAVLAAQHRLSARQIGFRRELARRFGAMRPQEFAEDAVSCFRESGACFFDREVLVERMKEVAAPVELRRGKALQVWLPAVPGRKYVAGVDSAGGGSEGDYSAVQVIDLATGMQCAELQARMPTRDLAKAAADLAREYNGATLVVERNSIGSAVLAYLEQELGVTVYAGRDGLPGWSTDAASRPRMLSELAVLLSQRPELFRSERLLAECRSFVADERGRAAAARGSHDDLVMSMAMAQAVRGMNAA</sequence>
<dbReference type="Gene3D" id="3.40.50.300">
    <property type="entry name" value="P-loop containing nucleotide triphosphate hydrolases"/>
    <property type="match status" value="1"/>
</dbReference>
<dbReference type="InterPro" id="IPR029063">
    <property type="entry name" value="SAM-dependent_MTases_sf"/>
</dbReference>
<evidence type="ECO:0000313" key="4">
    <source>
        <dbReference type="Proteomes" id="UP000006056"/>
    </source>
</evidence>
<dbReference type="InterPro" id="IPR035421">
    <property type="entry name" value="Terminase_6C"/>
</dbReference>
<dbReference type="Proteomes" id="UP000006056">
    <property type="component" value="Chromosome"/>
</dbReference>
<keyword evidence="4" id="KW-1185">Reference proteome</keyword>
<keyword evidence="1" id="KW-1188">Viral release from host cell</keyword>
<dbReference type="AlphaFoldDB" id="I3ZB65"/>
<dbReference type="eggNOG" id="COG4373">
    <property type="taxonomic scope" value="Bacteria"/>
</dbReference>
<dbReference type="SUPFAM" id="SSF53335">
    <property type="entry name" value="S-adenosyl-L-methionine-dependent methyltransferases"/>
    <property type="match status" value="1"/>
</dbReference>
<organism evidence="3 4">
    <name type="scientific">Terriglobus roseus (strain DSM 18391 / NRRL B-41598 / KBS 63)</name>
    <dbReference type="NCBI Taxonomy" id="926566"/>
    <lineage>
        <taxon>Bacteria</taxon>
        <taxon>Pseudomonadati</taxon>
        <taxon>Acidobacteriota</taxon>
        <taxon>Terriglobia</taxon>
        <taxon>Terriglobales</taxon>
        <taxon>Acidobacteriaceae</taxon>
        <taxon>Terriglobus</taxon>
    </lineage>
</organism>
<dbReference type="KEGG" id="trs:Terro_0132"/>
<name>I3ZB65_TERRK</name>
<dbReference type="Gene3D" id="3.30.420.240">
    <property type="match status" value="1"/>
</dbReference>
<feature type="domain" description="Terminase large subunit gp17-like C-terminal" evidence="2">
    <location>
        <begin position="323"/>
        <end position="472"/>
    </location>
</feature>
<accession>I3ZB65</accession>
<evidence type="ECO:0000256" key="1">
    <source>
        <dbReference type="ARBA" id="ARBA00022612"/>
    </source>
</evidence>
<dbReference type="Pfam" id="PF17289">
    <property type="entry name" value="Terminase_6C"/>
    <property type="match status" value="1"/>
</dbReference>
<gene>
    <name evidence="3" type="ordered locus">Terro_0132</name>
</gene>
<dbReference type="InterPro" id="IPR027417">
    <property type="entry name" value="P-loop_NTPase"/>
</dbReference>
<evidence type="ECO:0000259" key="2">
    <source>
        <dbReference type="Pfam" id="PF17289"/>
    </source>
</evidence>
<dbReference type="EMBL" id="CP003379">
    <property type="protein sequence ID" value="AFL86483.1"/>
    <property type="molecule type" value="Genomic_DNA"/>
</dbReference>
<dbReference type="STRING" id="926566.Terro_0132"/>
<protein>
    <submittedName>
        <fullName evidence="3">Terminase-like family</fullName>
    </submittedName>
</protein>
<proteinExistence type="predicted"/>